<dbReference type="AlphaFoldDB" id="A0A0D9X977"/>
<dbReference type="EnsemblPlants" id="LPERR08G15840.1">
    <property type="protein sequence ID" value="LPERR08G15840.1"/>
    <property type="gene ID" value="LPERR08G15840"/>
</dbReference>
<proteinExistence type="predicted"/>
<protein>
    <submittedName>
        <fullName evidence="1">Uncharacterized protein</fullName>
    </submittedName>
</protein>
<reference evidence="1" key="3">
    <citation type="submission" date="2015-04" db="UniProtKB">
        <authorList>
            <consortium name="EnsemblPlants"/>
        </authorList>
    </citation>
    <scope>IDENTIFICATION</scope>
</reference>
<keyword evidence="2" id="KW-1185">Reference proteome</keyword>
<evidence type="ECO:0000313" key="2">
    <source>
        <dbReference type="Proteomes" id="UP000032180"/>
    </source>
</evidence>
<sequence length="44" mass="4942">MAMGGGIRKCNLQLQWEKKRSANNAIYCCTVTRPFACSNSVYNI</sequence>
<dbReference type="Proteomes" id="UP000032180">
    <property type="component" value="Chromosome 8"/>
</dbReference>
<organism evidence="1 2">
    <name type="scientific">Leersia perrieri</name>
    <dbReference type="NCBI Taxonomy" id="77586"/>
    <lineage>
        <taxon>Eukaryota</taxon>
        <taxon>Viridiplantae</taxon>
        <taxon>Streptophyta</taxon>
        <taxon>Embryophyta</taxon>
        <taxon>Tracheophyta</taxon>
        <taxon>Spermatophyta</taxon>
        <taxon>Magnoliopsida</taxon>
        <taxon>Liliopsida</taxon>
        <taxon>Poales</taxon>
        <taxon>Poaceae</taxon>
        <taxon>BOP clade</taxon>
        <taxon>Oryzoideae</taxon>
        <taxon>Oryzeae</taxon>
        <taxon>Oryzinae</taxon>
        <taxon>Leersia</taxon>
    </lineage>
</organism>
<dbReference type="Gramene" id="LPERR08G15840.1">
    <property type="protein sequence ID" value="LPERR08G15840.1"/>
    <property type="gene ID" value="LPERR08G15840"/>
</dbReference>
<name>A0A0D9X977_9ORYZ</name>
<evidence type="ECO:0000313" key="1">
    <source>
        <dbReference type="EnsemblPlants" id="LPERR08G15840.1"/>
    </source>
</evidence>
<reference evidence="1 2" key="1">
    <citation type="submission" date="2012-08" db="EMBL/GenBank/DDBJ databases">
        <title>Oryza genome evolution.</title>
        <authorList>
            <person name="Wing R.A."/>
        </authorList>
    </citation>
    <scope>NUCLEOTIDE SEQUENCE</scope>
</reference>
<reference evidence="2" key="2">
    <citation type="submission" date="2013-12" db="EMBL/GenBank/DDBJ databases">
        <authorList>
            <person name="Yu Y."/>
            <person name="Lee S."/>
            <person name="de Baynast K."/>
            <person name="Wissotski M."/>
            <person name="Liu L."/>
            <person name="Talag J."/>
            <person name="Goicoechea J."/>
            <person name="Angelova A."/>
            <person name="Jetty R."/>
            <person name="Kudrna D."/>
            <person name="Golser W."/>
            <person name="Rivera L."/>
            <person name="Zhang J."/>
            <person name="Wing R."/>
        </authorList>
    </citation>
    <scope>NUCLEOTIDE SEQUENCE</scope>
</reference>
<accession>A0A0D9X977</accession>
<dbReference type="HOGENOM" id="CLU_3225348_0_0_1"/>